<name>A0AAV5M013_9ROSI</name>
<sequence length="721" mass="80424">MADPYSTNGVQLYHDRWYTFQDGFLEFNAWSAKRAFEKQKDLILLEAFKGGDIGATWFPSLCDMEDWSGWVKEMLSENGFVEILHAMGTLKSGSHRDFRRCGKPDVVTYCWGRGSTAHNVNARKACHIGGFEKGKDTPYVWAAFLTTCLSVKLPLALLMLGMLYHMLDLLHFEEILSASYYIIESHVCLSLLQMFEWERFHLYDLGRVTSGKALKEYPMAKCGYTSGTAPFNIQAYKTMPRTFAAPEVSFFDKALPAVLGNQVIDFTMGDSSHLEMQAVITPSMLPCITWLGTWSLECYCPERVMRQEDNGQWLLVCPPIPGIVEEEYDHVATTGEELKQEVAGDAGVEELAKLLLHRDQFWARGKALLIRLKLKHIGLLLRQPANKGRLKYPHPPRLRLICDNKHLGEKYYDSSASFLLAASNKGFGPIPILGDDKVLSKFEEAKRVEALAGKAKIVVGVSREKGKKGTERGKDAGFQGSIDISTTAPEEFKSDVGDATKKSISSKSKVDASTLAMSSAKKAASPGEVEHSGQASSTLAKSGEINDLAIRLLKNLDEMNEDKDVSLARFDLVPVGGSRAMGKFTVPVMLEPWAHHLLDIFPNLTMHSKVEKVVVEDTFSILCAIMRHMETEFGIARGDMAESLDEWIKEQGKHIEEMEKSLVETKELIFKLEEGFVSAKAYLGSLNQEKERMNSNGVAEHCQICIEVAKAFGDEPSLFLP</sequence>
<dbReference type="Proteomes" id="UP001054252">
    <property type="component" value="Unassembled WGS sequence"/>
</dbReference>
<keyword evidence="2" id="KW-0472">Membrane</keyword>
<gene>
    <name evidence="3" type="ORF">SLEP1_g50438</name>
</gene>
<reference evidence="3 4" key="1">
    <citation type="journal article" date="2021" name="Commun. Biol.">
        <title>The genome of Shorea leprosula (Dipterocarpaceae) highlights the ecological relevance of drought in aseasonal tropical rainforests.</title>
        <authorList>
            <person name="Ng K.K.S."/>
            <person name="Kobayashi M.J."/>
            <person name="Fawcett J.A."/>
            <person name="Hatakeyama M."/>
            <person name="Paape T."/>
            <person name="Ng C.H."/>
            <person name="Ang C.C."/>
            <person name="Tnah L.H."/>
            <person name="Lee C.T."/>
            <person name="Nishiyama T."/>
            <person name="Sese J."/>
            <person name="O'Brien M.J."/>
            <person name="Copetti D."/>
            <person name="Mohd Noor M.I."/>
            <person name="Ong R.C."/>
            <person name="Putra M."/>
            <person name="Sireger I.Z."/>
            <person name="Indrioko S."/>
            <person name="Kosugi Y."/>
            <person name="Izuno A."/>
            <person name="Isagi Y."/>
            <person name="Lee S.L."/>
            <person name="Shimizu K.K."/>
        </authorList>
    </citation>
    <scope>NUCLEOTIDE SEQUENCE [LARGE SCALE GENOMIC DNA]</scope>
    <source>
        <strain evidence="3">214</strain>
    </source>
</reference>
<dbReference type="EMBL" id="BPVZ01000165">
    <property type="protein sequence ID" value="GKV43103.1"/>
    <property type="molecule type" value="Genomic_DNA"/>
</dbReference>
<evidence type="ECO:0000256" key="2">
    <source>
        <dbReference type="SAM" id="Phobius"/>
    </source>
</evidence>
<accession>A0AAV5M013</accession>
<dbReference type="AlphaFoldDB" id="A0AAV5M013"/>
<proteinExistence type="predicted"/>
<protein>
    <recommendedName>
        <fullName evidence="5">Aminotransferase-like plant mobile domain-containing protein</fullName>
    </recommendedName>
</protein>
<evidence type="ECO:0008006" key="5">
    <source>
        <dbReference type="Google" id="ProtNLM"/>
    </source>
</evidence>
<feature type="transmembrane region" description="Helical" evidence="2">
    <location>
        <begin position="139"/>
        <end position="167"/>
    </location>
</feature>
<organism evidence="3 4">
    <name type="scientific">Rubroshorea leprosula</name>
    <dbReference type="NCBI Taxonomy" id="152421"/>
    <lineage>
        <taxon>Eukaryota</taxon>
        <taxon>Viridiplantae</taxon>
        <taxon>Streptophyta</taxon>
        <taxon>Embryophyta</taxon>
        <taxon>Tracheophyta</taxon>
        <taxon>Spermatophyta</taxon>
        <taxon>Magnoliopsida</taxon>
        <taxon>eudicotyledons</taxon>
        <taxon>Gunneridae</taxon>
        <taxon>Pentapetalae</taxon>
        <taxon>rosids</taxon>
        <taxon>malvids</taxon>
        <taxon>Malvales</taxon>
        <taxon>Dipterocarpaceae</taxon>
        <taxon>Rubroshorea</taxon>
    </lineage>
</organism>
<evidence type="ECO:0000256" key="1">
    <source>
        <dbReference type="SAM" id="MobiDB-lite"/>
    </source>
</evidence>
<feature type="region of interest" description="Disordered" evidence="1">
    <location>
        <begin position="519"/>
        <end position="538"/>
    </location>
</feature>
<evidence type="ECO:0000313" key="4">
    <source>
        <dbReference type="Proteomes" id="UP001054252"/>
    </source>
</evidence>
<comment type="caution">
    <text evidence="3">The sequence shown here is derived from an EMBL/GenBank/DDBJ whole genome shotgun (WGS) entry which is preliminary data.</text>
</comment>
<keyword evidence="2" id="KW-0812">Transmembrane</keyword>
<keyword evidence="2" id="KW-1133">Transmembrane helix</keyword>
<keyword evidence="4" id="KW-1185">Reference proteome</keyword>
<evidence type="ECO:0000313" key="3">
    <source>
        <dbReference type="EMBL" id="GKV43103.1"/>
    </source>
</evidence>